<dbReference type="AlphaFoldDB" id="A0AAD9F276"/>
<gene>
    <name evidence="1" type="ORF">KUDE01_023786</name>
</gene>
<proteinExistence type="predicted"/>
<evidence type="ECO:0000313" key="2">
    <source>
        <dbReference type="Proteomes" id="UP001228049"/>
    </source>
</evidence>
<sequence>MISRLSTQYPVSVYVSSLFTSKAVKMQSPTRWLSSSPLRTRPTEIPQCRYLLKALRPMDPLFPGFVEKVSA</sequence>
<dbReference type="EMBL" id="JASDAP010000023">
    <property type="protein sequence ID" value="KAK1883010.1"/>
    <property type="molecule type" value="Genomic_DNA"/>
</dbReference>
<keyword evidence="2" id="KW-1185">Reference proteome</keyword>
<reference evidence="1" key="1">
    <citation type="submission" date="2023-04" db="EMBL/GenBank/DDBJ databases">
        <title>Chromosome-level genome of Chaenocephalus aceratus.</title>
        <authorList>
            <person name="Park H."/>
        </authorList>
    </citation>
    <scope>NUCLEOTIDE SEQUENCE</scope>
    <source>
        <strain evidence="1">DE</strain>
        <tissue evidence="1">Muscle</tissue>
    </source>
</reference>
<dbReference type="Proteomes" id="UP001228049">
    <property type="component" value="Unassembled WGS sequence"/>
</dbReference>
<name>A0AAD9F276_DISEL</name>
<accession>A0AAD9F276</accession>
<organism evidence="1 2">
    <name type="scientific">Dissostichus eleginoides</name>
    <name type="common">Patagonian toothfish</name>
    <name type="synonym">Dissostichus amissus</name>
    <dbReference type="NCBI Taxonomy" id="100907"/>
    <lineage>
        <taxon>Eukaryota</taxon>
        <taxon>Metazoa</taxon>
        <taxon>Chordata</taxon>
        <taxon>Craniata</taxon>
        <taxon>Vertebrata</taxon>
        <taxon>Euteleostomi</taxon>
        <taxon>Actinopterygii</taxon>
        <taxon>Neopterygii</taxon>
        <taxon>Teleostei</taxon>
        <taxon>Neoteleostei</taxon>
        <taxon>Acanthomorphata</taxon>
        <taxon>Eupercaria</taxon>
        <taxon>Perciformes</taxon>
        <taxon>Notothenioidei</taxon>
        <taxon>Nototheniidae</taxon>
        <taxon>Dissostichus</taxon>
    </lineage>
</organism>
<protein>
    <submittedName>
        <fullName evidence="1">Pentatricopeptide repeat-containing protein chloroplastic</fullName>
    </submittedName>
</protein>
<comment type="caution">
    <text evidence="1">The sequence shown here is derived from an EMBL/GenBank/DDBJ whole genome shotgun (WGS) entry which is preliminary data.</text>
</comment>
<evidence type="ECO:0000313" key="1">
    <source>
        <dbReference type="EMBL" id="KAK1883010.1"/>
    </source>
</evidence>